<dbReference type="InterPro" id="IPR002347">
    <property type="entry name" value="SDR_fam"/>
</dbReference>
<evidence type="ECO:0000313" key="3">
    <source>
        <dbReference type="EMBL" id="KAE9962912.1"/>
    </source>
</evidence>
<dbReference type="GO" id="GO:0016491">
    <property type="term" value="F:oxidoreductase activity"/>
    <property type="evidence" value="ECO:0007669"/>
    <property type="project" value="UniProtKB-KW"/>
</dbReference>
<dbReference type="Pfam" id="PF00106">
    <property type="entry name" value="adh_short"/>
    <property type="match status" value="1"/>
</dbReference>
<dbReference type="PANTHER" id="PTHR43899:SF13">
    <property type="entry name" value="RH59310P"/>
    <property type="match status" value="1"/>
</dbReference>
<keyword evidence="2" id="KW-0560">Oxidoreductase</keyword>
<evidence type="ECO:0000256" key="1">
    <source>
        <dbReference type="ARBA" id="ARBA00006484"/>
    </source>
</evidence>
<comment type="caution">
    <text evidence="3">The sequence shown here is derived from an EMBL/GenBank/DDBJ whole genome shotgun (WGS) entry which is preliminary data.</text>
</comment>
<evidence type="ECO:0000256" key="2">
    <source>
        <dbReference type="ARBA" id="ARBA00023002"/>
    </source>
</evidence>
<reference evidence="3 4" key="1">
    <citation type="submission" date="2019-11" db="EMBL/GenBank/DDBJ databases">
        <title>Venturia inaequalis Genome Resource.</title>
        <authorList>
            <person name="Lichtner F.J."/>
        </authorList>
    </citation>
    <scope>NUCLEOTIDE SEQUENCE [LARGE SCALE GENOMIC DNA]</scope>
    <source>
        <strain evidence="3">Bline_iso_100314</strain>
    </source>
</reference>
<dbReference type="AlphaFoldDB" id="A0A8H3U3V0"/>
<proteinExistence type="inferred from homology"/>
<dbReference type="EMBL" id="WNWQ01000940">
    <property type="protein sequence ID" value="KAE9962912.1"/>
    <property type="molecule type" value="Genomic_DNA"/>
</dbReference>
<accession>A0A8H3U3V0</accession>
<dbReference type="InterPro" id="IPR036291">
    <property type="entry name" value="NAD(P)-bd_dom_sf"/>
</dbReference>
<comment type="similarity">
    <text evidence="1">Belongs to the short-chain dehydrogenases/reductases (SDR) family.</text>
</comment>
<dbReference type="PANTHER" id="PTHR43899">
    <property type="entry name" value="RH59310P"/>
    <property type="match status" value="1"/>
</dbReference>
<evidence type="ECO:0000313" key="4">
    <source>
        <dbReference type="Proteomes" id="UP000433883"/>
    </source>
</evidence>
<dbReference type="Gene3D" id="3.40.50.720">
    <property type="entry name" value="NAD(P)-binding Rossmann-like Domain"/>
    <property type="match status" value="1"/>
</dbReference>
<protein>
    <submittedName>
        <fullName evidence="3">Uncharacterized protein</fullName>
    </submittedName>
</protein>
<name>A0A8H3U3V0_VENIN</name>
<dbReference type="InterPro" id="IPR051019">
    <property type="entry name" value="VLCFA-Steroid_DH"/>
</dbReference>
<gene>
    <name evidence="3" type="ORF">BLS_009900</name>
</gene>
<sequence>MTRFLHAGRNSYALVTGPSDGIGLAIARALAKSVFNIIIHGRNGKKLADIAKAISEQFPGIRIVRAVAAVTNARPATEQVVKAVATDGKEGRKLTSPMINVGSYAGVFGLANINTYCGSKVFNHMFSEPLSAGSKVNKTDIEIVGMLVAEVETSGNPGDQPDFSTLTPGEMAEAILGKIGCGMSLFAVSNTVYHIIERASQKGKNRQMNKRKASTLSGFRPDRQKNLRRYQANSYGSKNRSGGQDFLTRRARDQPKAFPFLKLPPELRIKIYALCLDWNDINTHLRNLKRNVPSVQDAEKARRQCTLDLDSECHWCRNSPHMLHTRPASGKACLHGYRDSLLTEICPGRKTPSLLLVCKQITNEALGELMKKPLVLDWPYPLYGHPDLVAVFPLNHFINPRTLRKVPLLKIRTTIGHVYREVVQYDSGADLLGSWAHLQIMLKSEESDGIFRRPDLEIEMVDDSDEIATDTGILPFGVAWSTADAASFVKRIVLSLMTLWTMEYLRTSDQTSTSETVLEAGERVLEEWEKAPRTAFSGDMFCSDPAGHQPL</sequence>
<organism evidence="3 4">
    <name type="scientific">Venturia inaequalis</name>
    <name type="common">Apple scab fungus</name>
    <dbReference type="NCBI Taxonomy" id="5025"/>
    <lineage>
        <taxon>Eukaryota</taxon>
        <taxon>Fungi</taxon>
        <taxon>Dikarya</taxon>
        <taxon>Ascomycota</taxon>
        <taxon>Pezizomycotina</taxon>
        <taxon>Dothideomycetes</taxon>
        <taxon>Pleosporomycetidae</taxon>
        <taxon>Venturiales</taxon>
        <taxon>Venturiaceae</taxon>
        <taxon>Venturia</taxon>
    </lineage>
</organism>
<dbReference type="SUPFAM" id="SSF51735">
    <property type="entry name" value="NAD(P)-binding Rossmann-fold domains"/>
    <property type="match status" value="1"/>
</dbReference>
<dbReference type="Proteomes" id="UP000433883">
    <property type="component" value="Unassembled WGS sequence"/>
</dbReference>